<dbReference type="GeneID" id="54471836"/>
<dbReference type="Pfam" id="PF22607">
    <property type="entry name" value="FAD_binding-like"/>
    <property type="match status" value="1"/>
</dbReference>
<dbReference type="OrthoDB" id="16820at2759"/>
<dbReference type="SUPFAM" id="SSF54373">
    <property type="entry name" value="FAD-linked reductases, C-terminal domain"/>
    <property type="match status" value="1"/>
</dbReference>
<gene>
    <name evidence="2" type="ORF">BDY17DRAFT_247586</name>
</gene>
<sequence>MASSPVPESVTIVGGSLAGLMHALVFLSLPTPPEIRILERAPTSLLHNQGAGIVAGPDARQFFDQYIRPGREIVVKSGSRHYLDRAGDILPESVEGRAQYMISWDLIYHLLRWRVDGLDSEYVQGLQADDRPKVQYENGCTITNIEDAGDKGVKITWTEKDQGEKTDVSDVVIAADGASSTVRRLLEPSVQRKYAGYVAWRGTVPETELSDAASKVFVEKFTFFHTEGIQTLGYLIPGPGGKLGTGERLFNWVWYCNYPDGSADLEELMTDVDGRRHAITLPVGKMQPQVWEKQKEYAAKVLPPQVAEAVQKTRQPFIQAITDVIAPTNSLMGGKVLLVGDALAGFRPHTAASTGQAAFDALRLGEWMMGGMERESYNEQVVAYAREVQALGVRLGERSQFGRHPLAG</sequence>
<evidence type="ECO:0000313" key="2">
    <source>
        <dbReference type="EMBL" id="KAF2485680.1"/>
    </source>
</evidence>
<dbReference type="EMBL" id="MU001633">
    <property type="protein sequence ID" value="KAF2485680.1"/>
    <property type="molecule type" value="Genomic_DNA"/>
</dbReference>
<protein>
    <recommendedName>
        <fullName evidence="1">2,6-dihydroxypyridine 3-monooxygenase substrate binding domain-containing protein</fullName>
    </recommendedName>
</protein>
<name>A0A6A6PZV7_9PEZI</name>
<dbReference type="RefSeq" id="XP_033592249.1">
    <property type="nucleotide sequence ID" value="XM_033730834.1"/>
</dbReference>
<dbReference type="AlphaFoldDB" id="A0A6A6PZV7"/>
<accession>A0A6A6PZV7</accession>
<evidence type="ECO:0000259" key="1">
    <source>
        <dbReference type="Pfam" id="PF22607"/>
    </source>
</evidence>
<dbReference type="Gene3D" id="3.30.9.60">
    <property type="match status" value="1"/>
</dbReference>
<reference evidence="2" key="1">
    <citation type="journal article" date="2020" name="Stud. Mycol.">
        <title>101 Dothideomycetes genomes: a test case for predicting lifestyles and emergence of pathogens.</title>
        <authorList>
            <person name="Haridas S."/>
            <person name="Albert R."/>
            <person name="Binder M."/>
            <person name="Bloem J."/>
            <person name="Labutti K."/>
            <person name="Salamov A."/>
            <person name="Andreopoulos B."/>
            <person name="Baker S."/>
            <person name="Barry K."/>
            <person name="Bills G."/>
            <person name="Bluhm B."/>
            <person name="Cannon C."/>
            <person name="Castanera R."/>
            <person name="Culley D."/>
            <person name="Daum C."/>
            <person name="Ezra D."/>
            <person name="Gonzalez J."/>
            <person name="Henrissat B."/>
            <person name="Kuo A."/>
            <person name="Liang C."/>
            <person name="Lipzen A."/>
            <person name="Lutzoni F."/>
            <person name="Magnuson J."/>
            <person name="Mondo S."/>
            <person name="Nolan M."/>
            <person name="Ohm R."/>
            <person name="Pangilinan J."/>
            <person name="Park H.-J."/>
            <person name="Ramirez L."/>
            <person name="Alfaro M."/>
            <person name="Sun H."/>
            <person name="Tritt A."/>
            <person name="Yoshinaga Y."/>
            <person name="Zwiers L.-H."/>
            <person name="Turgeon B."/>
            <person name="Goodwin S."/>
            <person name="Spatafora J."/>
            <person name="Crous P."/>
            <person name="Grigoriev I."/>
        </authorList>
    </citation>
    <scope>NUCLEOTIDE SEQUENCE</scope>
    <source>
        <strain evidence="2">CBS 113389</strain>
    </source>
</reference>
<dbReference type="PANTHER" id="PTHR47469:SF2">
    <property type="entry name" value="OS06G0597600 PROTEIN"/>
    <property type="match status" value="1"/>
</dbReference>
<dbReference type="InterPro" id="IPR036188">
    <property type="entry name" value="FAD/NAD-bd_sf"/>
</dbReference>
<dbReference type="InterPro" id="IPR053212">
    <property type="entry name" value="DHP_3-monooxygenase"/>
</dbReference>
<dbReference type="Proteomes" id="UP000799767">
    <property type="component" value="Unassembled WGS sequence"/>
</dbReference>
<feature type="domain" description="2,6-dihydroxypyridine 3-monooxygenase substrate binding" evidence="1">
    <location>
        <begin position="194"/>
        <end position="323"/>
    </location>
</feature>
<organism evidence="2 3">
    <name type="scientific">Neohortaea acidophila</name>
    <dbReference type="NCBI Taxonomy" id="245834"/>
    <lineage>
        <taxon>Eukaryota</taxon>
        <taxon>Fungi</taxon>
        <taxon>Dikarya</taxon>
        <taxon>Ascomycota</taxon>
        <taxon>Pezizomycotina</taxon>
        <taxon>Dothideomycetes</taxon>
        <taxon>Dothideomycetidae</taxon>
        <taxon>Mycosphaerellales</taxon>
        <taxon>Teratosphaeriaceae</taxon>
        <taxon>Neohortaea</taxon>
    </lineage>
</organism>
<evidence type="ECO:0000313" key="3">
    <source>
        <dbReference type="Proteomes" id="UP000799767"/>
    </source>
</evidence>
<dbReference type="InterPro" id="IPR054707">
    <property type="entry name" value="DhpH_subs-bd"/>
</dbReference>
<proteinExistence type="predicted"/>
<dbReference type="SUPFAM" id="SSF51905">
    <property type="entry name" value="FAD/NAD(P)-binding domain"/>
    <property type="match status" value="1"/>
</dbReference>
<dbReference type="PANTHER" id="PTHR47469">
    <property type="entry name" value="MONOOXYGENASE-LIKE"/>
    <property type="match status" value="1"/>
</dbReference>
<keyword evidence="3" id="KW-1185">Reference proteome</keyword>